<name>A0ABR3QRL3_9PLEO</name>
<dbReference type="InterPro" id="IPR000073">
    <property type="entry name" value="AB_hydrolase_1"/>
</dbReference>
<feature type="domain" description="AB hydrolase-1" evidence="1">
    <location>
        <begin position="25"/>
        <end position="120"/>
    </location>
</feature>
<keyword evidence="3" id="KW-1185">Reference proteome</keyword>
<dbReference type="SUPFAM" id="SSF53474">
    <property type="entry name" value="alpha/beta-Hydrolases"/>
    <property type="match status" value="1"/>
</dbReference>
<dbReference type="InterPro" id="IPR050266">
    <property type="entry name" value="AB_hydrolase_sf"/>
</dbReference>
<accession>A0ABR3QRL3</accession>
<dbReference type="Gene3D" id="3.40.50.1820">
    <property type="entry name" value="alpha/beta hydrolase"/>
    <property type="match status" value="1"/>
</dbReference>
<dbReference type="Proteomes" id="UP001521222">
    <property type="component" value="Unassembled WGS sequence"/>
</dbReference>
<sequence>MPDFTLETSHGIISITDTGLKNDRPALLLLHGNSSSSKIFRHILTSQTLSSQYRLITFDLPGHGASSNALHPEKSYTMAGYADLAVHILEHLSVESVIVLGWSLGGHIALEMVALLKTASERGSRIVELKGLVLTGTPPALGAEQCAEGFKINTDPDVEKGEENLMAKVHWTEEQAETIAINSAPGGHPELYEDWMLKDAVRTDGRARMVMFDAFVDGRGVDQVGVVEGEDVLIAVINGADEPFINLDYIDGLKWRNLWRGQCIRLGSRKHAPFWEDPKGFETLLVDFLEDCSARE</sequence>
<protein>
    <recommendedName>
        <fullName evidence="1">AB hydrolase-1 domain-containing protein</fullName>
    </recommendedName>
</protein>
<dbReference type="Pfam" id="PF00561">
    <property type="entry name" value="Abhydrolase_1"/>
    <property type="match status" value="1"/>
</dbReference>
<proteinExistence type="predicted"/>
<dbReference type="PANTHER" id="PTHR43798">
    <property type="entry name" value="MONOACYLGLYCEROL LIPASE"/>
    <property type="match status" value="1"/>
</dbReference>
<evidence type="ECO:0000259" key="1">
    <source>
        <dbReference type="Pfam" id="PF00561"/>
    </source>
</evidence>
<gene>
    <name evidence="2" type="ORF">SLS59_008613</name>
</gene>
<dbReference type="EMBL" id="JAKIXB020000034">
    <property type="protein sequence ID" value="KAL1594800.1"/>
    <property type="molecule type" value="Genomic_DNA"/>
</dbReference>
<evidence type="ECO:0000313" key="2">
    <source>
        <dbReference type="EMBL" id="KAL1594800.1"/>
    </source>
</evidence>
<comment type="caution">
    <text evidence="2">The sequence shown here is derived from an EMBL/GenBank/DDBJ whole genome shotgun (WGS) entry which is preliminary data.</text>
</comment>
<evidence type="ECO:0000313" key="3">
    <source>
        <dbReference type="Proteomes" id="UP001521222"/>
    </source>
</evidence>
<dbReference type="InterPro" id="IPR029058">
    <property type="entry name" value="AB_hydrolase_fold"/>
</dbReference>
<reference evidence="2 3" key="1">
    <citation type="submission" date="2024-02" db="EMBL/GenBank/DDBJ databases">
        <title>De novo assembly and annotation of 12 fungi associated with fruit tree decline syndrome in Ontario, Canada.</title>
        <authorList>
            <person name="Sulman M."/>
            <person name="Ellouze W."/>
            <person name="Ilyukhin E."/>
        </authorList>
    </citation>
    <scope>NUCLEOTIDE SEQUENCE [LARGE SCALE GENOMIC DNA]</scope>
    <source>
        <strain evidence="2 3">M97-236</strain>
    </source>
</reference>
<dbReference type="PANTHER" id="PTHR43798:SF33">
    <property type="entry name" value="HYDROLASE, PUTATIVE (AFU_ORTHOLOGUE AFUA_2G14860)-RELATED"/>
    <property type="match status" value="1"/>
</dbReference>
<organism evidence="2 3">
    <name type="scientific">Nothophoma quercina</name>
    <dbReference type="NCBI Taxonomy" id="749835"/>
    <lineage>
        <taxon>Eukaryota</taxon>
        <taxon>Fungi</taxon>
        <taxon>Dikarya</taxon>
        <taxon>Ascomycota</taxon>
        <taxon>Pezizomycotina</taxon>
        <taxon>Dothideomycetes</taxon>
        <taxon>Pleosporomycetidae</taxon>
        <taxon>Pleosporales</taxon>
        <taxon>Pleosporineae</taxon>
        <taxon>Didymellaceae</taxon>
        <taxon>Nothophoma</taxon>
    </lineage>
</organism>